<gene>
    <name evidence="2" type="ORF">ASZ90_004773</name>
</gene>
<feature type="coiled-coil region" evidence="1">
    <location>
        <begin position="28"/>
        <end position="62"/>
    </location>
</feature>
<comment type="caution">
    <text evidence="2">The sequence shown here is derived from an EMBL/GenBank/DDBJ whole genome shotgun (WGS) entry which is preliminary data.</text>
</comment>
<accession>A0A0W8FX15</accession>
<proteinExistence type="predicted"/>
<dbReference type="AlphaFoldDB" id="A0A0W8FX15"/>
<protein>
    <submittedName>
        <fullName evidence="2">Uncharacterized protein</fullName>
    </submittedName>
</protein>
<reference evidence="2" key="1">
    <citation type="journal article" date="2015" name="Proc. Natl. Acad. Sci. U.S.A.">
        <title>Networks of energetic and metabolic interactions define dynamics in microbial communities.</title>
        <authorList>
            <person name="Embree M."/>
            <person name="Liu J.K."/>
            <person name="Al-Bassam M.M."/>
            <person name="Zengler K."/>
        </authorList>
    </citation>
    <scope>NUCLEOTIDE SEQUENCE</scope>
</reference>
<evidence type="ECO:0000313" key="2">
    <source>
        <dbReference type="EMBL" id="KUG25408.1"/>
    </source>
</evidence>
<keyword evidence="1" id="KW-0175">Coiled coil</keyword>
<dbReference type="SUPFAM" id="SSF75704">
    <property type="entry name" value="Mitotic arrest deficient-like 1, Mad1"/>
    <property type="match status" value="1"/>
</dbReference>
<evidence type="ECO:0000256" key="1">
    <source>
        <dbReference type="SAM" id="Coils"/>
    </source>
</evidence>
<organism evidence="2">
    <name type="scientific">hydrocarbon metagenome</name>
    <dbReference type="NCBI Taxonomy" id="938273"/>
    <lineage>
        <taxon>unclassified sequences</taxon>
        <taxon>metagenomes</taxon>
        <taxon>ecological metagenomes</taxon>
    </lineage>
</organism>
<name>A0A0W8FX15_9ZZZZ</name>
<dbReference type="EMBL" id="LNQE01000694">
    <property type="protein sequence ID" value="KUG25408.1"/>
    <property type="molecule type" value="Genomic_DNA"/>
</dbReference>
<sequence>MSDSSKYDFFMDELSSLEKQVYKHLQRTTEVTEENKTLQKRIKQLEKENEVLKLKVDDIEVKLNNAFIDTENSQFSGLFNDEEKVQLKNKINDLITKIDFHLRS</sequence>